<dbReference type="EMBL" id="JBBGZH010000001">
    <property type="protein sequence ID" value="MEJ5019931.1"/>
    <property type="molecule type" value="Genomic_DNA"/>
</dbReference>
<evidence type="ECO:0000313" key="4">
    <source>
        <dbReference type="Proteomes" id="UP001375812"/>
    </source>
</evidence>
<proteinExistence type="predicted"/>
<organism evidence="3 4">
    <name type="scientific">Ochrobactrum vermis</name>
    <dbReference type="NCBI Taxonomy" id="1827297"/>
    <lineage>
        <taxon>Bacteria</taxon>
        <taxon>Pseudomonadati</taxon>
        <taxon>Pseudomonadota</taxon>
        <taxon>Alphaproteobacteria</taxon>
        <taxon>Hyphomicrobiales</taxon>
        <taxon>Brucellaceae</taxon>
        <taxon>Brucella/Ochrobactrum group</taxon>
        <taxon>Ochrobactrum</taxon>
    </lineage>
</organism>
<accession>A0ABU8PET8</accession>
<keyword evidence="4" id="KW-1185">Reference proteome</keyword>
<evidence type="ECO:0000313" key="3">
    <source>
        <dbReference type="EMBL" id="MEJ5019931.1"/>
    </source>
</evidence>
<feature type="compositionally biased region" description="Polar residues" evidence="1">
    <location>
        <begin position="35"/>
        <end position="44"/>
    </location>
</feature>
<feature type="region of interest" description="Disordered" evidence="1">
    <location>
        <begin position="35"/>
        <end position="79"/>
    </location>
</feature>
<dbReference type="RefSeq" id="WP_105542336.1">
    <property type="nucleotide sequence ID" value="NZ_JBBGZH010000001.1"/>
</dbReference>
<dbReference type="Proteomes" id="UP001375812">
    <property type="component" value="Unassembled WGS sequence"/>
</dbReference>
<keyword evidence="2" id="KW-0732">Signal</keyword>
<feature type="signal peptide" evidence="2">
    <location>
        <begin position="1"/>
        <end position="25"/>
    </location>
</feature>
<evidence type="ECO:0000256" key="1">
    <source>
        <dbReference type="SAM" id="MobiDB-lite"/>
    </source>
</evidence>
<gene>
    <name evidence="3" type="ORF">WH297_09295</name>
</gene>
<reference evidence="3 4" key="1">
    <citation type="submission" date="2023-12" db="EMBL/GenBank/DDBJ databases">
        <title>Gut-associated functions are favored during microbiome assembly across C. elegans life.</title>
        <authorList>
            <person name="Zimmermann J."/>
        </authorList>
    </citation>
    <scope>NUCLEOTIDE SEQUENCE [LARGE SCALE GENOMIC DNA]</scope>
    <source>
        <strain evidence="3 4">MYb71</strain>
    </source>
</reference>
<name>A0ABU8PET8_9HYPH</name>
<dbReference type="PROSITE" id="PS51257">
    <property type="entry name" value="PROKAR_LIPOPROTEIN"/>
    <property type="match status" value="1"/>
</dbReference>
<evidence type="ECO:0008006" key="5">
    <source>
        <dbReference type="Google" id="ProtNLM"/>
    </source>
</evidence>
<sequence length="212" mass="21835">MKPNMNKARLSTMLLLAGALTSLLAACNSTESALNVQGSNQSSGQTATPATTPGTAPAQPAGTTPAATGTAPATTTPITAPAAPQRSAALKPGKLHIAPIVGAPVNVVTPLTHRMNDDAKTKGIELAGNNDPSAAYVMKGYFSVLSEDNQTTVLYVWDVLDASGNRLHRIQGQEKVPGAAADSWSVVPASAMQAIADRTMQEYSTWLAANRA</sequence>
<protein>
    <recommendedName>
        <fullName evidence="5">Lipoprotein</fullName>
    </recommendedName>
</protein>
<feature type="compositionally biased region" description="Low complexity" evidence="1">
    <location>
        <begin position="45"/>
        <end position="79"/>
    </location>
</feature>
<feature type="chain" id="PRO_5046002318" description="Lipoprotein" evidence="2">
    <location>
        <begin position="26"/>
        <end position="212"/>
    </location>
</feature>
<comment type="caution">
    <text evidence="3">The sequence shown here is derived from an EMBL/GenBank/DDBJ whole genome shotgun (WGS) entry which is preliminary data.</text>
</comment>
<evidence type="ECO:0000256" key="2">
    <source>
        <dbReference type="SAM" id="SignalP"/>
    </source>
</evidence>